<evidence type="ECO:0000313" key="1">
    <source>
        <dbReference type="EMBL" id="CAK5095384.1"/>
    </source>
</evidence>
<organism evidence="1 2">
    <name type="scientific">Meloidogyne enterolobii</name>
    <name type="common">Root-knot nematode worm</name>
    <name type="synonym">Meloidogyne mayaguensis</name>
    <dbReference type="NCBI Taxonomy" id="390850"/>
    <lineage>
        <taxon>Eukaryota</taxon>
        <taxon>Metazoa</taxon>
        <taxon>Ecdysozoa</taxon>
        <taxon>Nematoda</taxon>
        <taxon>Chromadorea</taxon>
        <taxon>Rhabditida</taxon>
        <taxon>Tylenchina</taxon>
        <taxon>Tylenchomorpha</taxon>
        <taxon>Tylenchoidea</taxon>
        <taxon>Meloidogynidae</taxon>
        <taxon>Meloidogyninae</taxon>
        <taxon>Meloidogyne</taxon>
    </lineage>
</organism>
<keyword evidence="2" id="KW-1185">Reference proteome</keyword>
<name>A0ACB1ARX2_MELEN</name>
<evidence type="ECO:0000313" key="2">
    <source>
        <dbReference type="Proteomes" id="UP001497535"/>
    </source>
</evidence>
<comment type="caution">
    <text evidence="1">The sequence shown here is derived from an EMBL/GenBank/DDBJ whole genome shotgun (WGS) entry which is preliminary data.</text>
</comment>
<gene>
    <name evidence="1" type="ORF">MENTE1834_LOCUS40894</name>
</gene>
<protein>
    <submittedName>
        <fullName evidence="1">Uncharacterized protein</fullName>
    </submittedName>
</protein>
<dbReference type="EMBL" id="CAVMJV010000098">
    <property type="protein sequence ID" value="CAK5095384.1"/>
    <property type="molecule type" value="Genomic_DNA"/>
</dbReference>
<dbReference type="Proteomes" id="UP001497535">
    <property type="component" value="Unassembled WGS sequence"/>
</dbReference>
<proteinExistence type="predicted"/>
<sequence length="421" mass="48521">MGWIKTVDDYYTGARPRLVPVGVQYILNTVIDELLKDASRRFCYAEAGFLHRWLLDHNNEQKEKLRHLIVESGQMEIIGGGWTQPDEATTHYIDIISQYSTGLALLNSTYGKCGRPRVAWQIDPFGHSREHSNIAKLLGNKALFFARTHYKELKYRADNKQLEFRWKVTSDEEEEINSDNSILTGAFLRGTYAPPNKFCFDSLCDDEPLVDNKQFEGYNVDKRLEEFFKYINDSVNTQLHKHVLMTMGGDFHYSNANQWFTQLDKLISAINSRTNKTGGLVRFSSALLQLSQKLASFSKILSKPFYCPSNECEPSFPLLLKLEGALALSTHHDAITGTSKHNVTMDYIKRLLSGWDQAEKVINNSFWQISSLSTQQQDIPSLIFCRKLNQSRYFLNNCNVLCMLFPQLRLYLNDFLIGWQF</sequence>
<reference evidence="1" key="1">
    <citation type="submission" date="2023-11" db="EMBL/GenBank/DDBJ databases">
        <authorList>
            <person name="Poullet M."/>
        </authorList>
    </citation>
    <scope>NUCLEOTIDE SEQUENCE</scope>
    <source>
        <strain evidence="1">E1834</strain>
    </source>
</reference>
<accession>A0ACB1ARX2</accession>